<reference evidence="2 3" key="1">
    <citation type="submission" date="2019-06" db="EMBL/GenBank/DDBJ databases">
        <title>Persicimonas caeni gen. nov., sp. nov., a predatory bacterium isolated from solar saltern.</title>
        <authorList>
            <person name="Wang S."/>
        </authorList>
    </citation>
    <scope>NUCLEOTIDE SEQUENCE [LARGE SCALE GENOMIC DNA]</scope>
    <source>
        <strain evidence="2 3">YN101</strain>
    </source>
</reference>
<name>A0A4Y6PPC6_PERCE</name>
<feature type="compositionally biased region" description="Basic and acidic residues" evidence="1">
    <location>
        <begin position="48"/>
        <end position="58"/>
    </location>
</feature>
<dbReference type="InterPro" id="IPR013211">
    <property type="entry name" value="LVIVD"/>
</dbReference>
<keyword evidence="3" id="KW-1185">Reference proteome</keyword>
<dbReference type="Proteomes" id="UP000315995">
    <property type="component" value="Chromosome"/>
</dbReference>
<gene>
    <name evidence="2" type="ORF">FIV42_05490</name>
</gene>
<dbReference type="AlphaFoldDB" id="A0A4Y6PPC6"/>
<dbReference type="EMBL" id="CP041186">
    <property type="protein sequence ID" value="QDG50201.1"/>
    <property type="molecule type" value="Genomic_DNA"/>
</dbReference>
<accession>A0A5B8Y084</accession>
<proteinExistence type="predicted"/>
<dbReference type="Pfam" id="PF08309">
    <property type="entry name" value="LVIVD"/>
    <property type="match status" value="1"/>
</dbReference>
<organism evidence="2 3">
    <name type="scientific">Persicimonas caeni</name>
    <dbReference type="NCBI Taxonomy" id="2292766"/>
    <lineage>
        <taxon>Bacteria</taxon>
        <taxon>Deltaproteobacteria</taxon>
        <taxon>Bradymonadales</taxon>
        <taxon>Bradymonadaceae</taxon>
        <taxon>Persicimonas</taxon>
    </lineage>
</organism>
<evidence type="ECO:0000313" key="3">
    <source>
        <dbReference type="Proteomes" id="UP000315995"/>
    </source>
</evidence>
<sequence length="430" mass="46295">MHRTKSRMSYTSTLGQWGVAFFSLIQVVIALTTSVGCSDANSPMSRDGGFETDAKAQPDDTWQIPDPFAEVDRAPLDEDLHERKRFLGAVASSGSHAFAVSVSLEDRVDYRLLVYDIDGDSPRLVGKALTSNQPTDIVVADGLAYLVTNATGIDEPSLIIYDVTNPAEPRWYGKASLSGIDPSGNDCLDERSSPELHLQVLEEHAYIGCSFGIAVVDISEPSEPEVSDVVSMPAHVLRLGAFLREWDGRAQHLVLPLLNGNSEVPVYLVNDGELREMAPPLTLDFELSSGTRLATHIPPTLGQIDYSHVNVAFSGRGGALALSEVVAYSSDDKYTPESYTATDLSFTGLLSAVAVEEDQVYVATEPGGTLTVPTVHRVSFSALRDPTVEGEVELEQLKTIYDLVVSADRIIIAAEAQSGDGLSLIPVDAL</sequence>
<evidence type="ECO:0000256" key="1">
    <source>
        <dbReference type="SAM" id="MobiDB-lite"/>
    </source>
</evidence>
<feature type="region of interest" description="Disordered" evidence="1">
    <location>
        <begin position="40"/>
        <end position="62"/>
    </location>
</feature>
<evidence type="ECO:0000313" key="2">
    <source>
        <dbReference type="EMBL" id="QDG50201.1"/>
    </source>
</evidence>
<accession>A0A4Y6PPC6</accession>
<protein>
    <submittedName>
        <fullName evidence="2">Uncharacterized protein</fullName>
    </submittedName>
</protein>
<dbReference type="OrthoDB" id="5487315at2"/>